<proteinExistence type="predicted"/>
<dbReference type="InterPro" id="IPR032675">
    <property type="entry name" value="LRR_dom_sf"/>
</dbReference>
<dbReference type="PANTHER" id="PTHR47988">
    <property type="entry name" value="SOMATIC EMBRYOGENESIS RECEPTOR KINASE 1"/>
    <property type="match status" value="1"/>
</dbReference>
<dbReference type="AlphaFoldDB" id="A0A0S4IQI0"/>
<keyword evidence="4" id="KW-0812">Transmembrane</keyword>
<keyword evidence="6" id="KW-1185">Reference proteome</keyword>
<dbReference type="Proteomes" id="UP000051952">
    <property type="component" value="Unassembled WGS sequence"/>
</dbReference>
<evidence type="ECO:0000313" key="6">
    <source>
        <dbReference type="Proteomes" id="UP000051952"/>
    </source>
</evidence>
<reference evidence="6" key="1">
    <citation type="submission" date="2015-09" db="EMBL/GenBank/DDBJ databases">
        <authorList>
            <consortium name="Pathogen Informatics"/>
        </authorList>
    </citation>
    <scope>NUCLEOTIDE SEQUENCE [LARGE SCALE GENOMIC DNA]</scope>
    <source>
        <strain evidence="6">Lake Konstanz</strain>
    </source>
</reference>
<evidence type="ECO:0000256" key="1">
    <source>
        <dbReference type="ARBA" id="ARBA00022614"/>
    </source>
</evidence>
<dbReference type="FunFam" id="3.80.10.10:FF:000041">
    <property type="entry name" value="LRR receptor-like serine/threonine-protein kinase ERECTA"/>
    <property type="match status" value="1"/>
</dbReference>
<dbReference type="SUPFAM" id="SSF52058">
    <property type="entry name" value="L domain-like"/>
    <property type="match status" value="1"/>
</dbReference>
<dbReference type="EMBL" id="CYKH01000253">
    <property type="protein sequence ID" value="CUF16976.1"/>
    <property type="molecule type" value="Genomic_DNA"/>
</dbReference>
<dbReference type="OrthoDB" id="676979at2759"/>
<keyword evidence="3" id="KW-0677">Repeat</keyword>
<protein>
    <submittedName>
        <fullName evidence="5">GP46-like surface antigen, putative</fullName>
    </submittedName>
</protein>
<keyword evidence="1" id="KW-0433">Leucine-rich repeat</keyword>
<dbReference type="Gene3D" id="3.80.10.10">
    <property type="entry name" value="Ribonuclease Inhibitor"/>
    <property type="match status" value="2"/>
</dbReference>
<evidence type="ECO:0000256" key="3">
    <source>
        <dbReference type="ARBA" id="ARBA00022737"/>
    </source>
</evidence>
<feature type="transmembrane region" description="Helical" evidence="4">
    <location>
        <begin position="551"/>
        <end position="572"/>
    </location>
</feature>
<dbReference type="Pfam" id="PF00560">
    <property type="entry name" value="LRR_1"/>
    <property type="match status" value="1"/>
</dbReference>
<gene>
    <name evidence="5" type="ORF">BSAL_59820</name>
</gene>
<sequence>MSKMTTLVLNANSLVGSLPAEWSNLRAMVGLQLQSNQLSGTLPNEWSSMSNLRMLCVQFNSLIGTLPSSWANMTQISSLLLYSNGLTGALPSSWSSMKELVTSWAFSNSVTGSLPASWSSMSKLTVLYLQGNSLNGTLPSSWSNMSSMMDLELNQNSLVGTLPPSWGNMSKMTTLVLKANSLTGSLPESWGLMSTLQRLATDNNCLHGPVPDAYRAILRVPSGLSTCATRIRSGGGNVTVCSGTPAPRYCDRLTSHSGSSSLSRTISTSITDSASLTQGTTTISTASQLSSSISLGSTRRTWTHSVSATSSTWNCTMIPADLTVSLAPLLSTTAEMLSFESAVMILSALPTWWRGNGLQQATSTVSARPLSRIVMKTSPTLVINLTFTSAALVVDRWVVSNVTLSGQVIPYWTVTSWNTVPWSAIILPAPPGGWIDANTPVLTDATIFLAVTMTCDGSPVLSIGVVVPAPGASLELVSQVTAAGGYSQIASVLAGGASSGSSLGRVMAMRSMVLCDADSAVGGGVIDLGVVLCAAAGAPTGSGSVAARSAIVSNVVLVCVVACVLLAASAAWSRCANVSVRRALCVFCV</sequence>
<organism evidence="5 6">
    <name type="scientific">Bodo saltans</name>
    <name type="common">Flagellated protozoan</name>
    <dbReference type="NCBI Taxonomy" id="75058"/>
    <lineage>
        <taxon>Eukaryota</taxon>
        <taxon>Discoba</taxon>
        <taxon>Euglenozoa</taxon>
        <taxon>Kinetoplastea</taxon>
        <taxon>Metakinetoplastina</taxon>
        <taxon>Eubodonida</taxon>
        <taxon>Bodonidae</taxon>
        <taxon>Bodo</taxon>
    </lineage>
</organism>
<evidence type="ECO:0000313" key="5">
    <source>
        <dbReference type="EMBL" id="CUF16976.1"/>
    </source>
</evidence>
<keyword evidence="4" id="KW-0472">Membrane</keyword>
<dbReference type="VEuPathDB" id="TriTrypDB:BSAL_59820"/>
<evidence type="ECO:0000256" key="2">
    <source>
        <dbReference type="ARBA" id="ARBA00022729"/>
    </source>
</evidence>
<feature type="non-terminal residue" evidence="5">
    <location>
        <position position="589"/>
    </location>
</feature>
<name>A0A0S4IQI0_BODSA</name>
<evidence type="ECO:0000256" key="4">
    <source>
        <dbReference type="SAM" id="Phobius"/>
    </source>
</evidence>
<accession>A0A0S4IQI0</accession>
<dbReference type="InterPro" id="IPR001611">
    <property type="entry name" value="Leu-rich_rpt"/>
</dbReference>
<keyword evidence="4" id="KW-1133">Transmembrane helix</keyword>
<keyword evidence="2" id="KW-0732">Signal</keyword>